<proteinExistence type="predicted"/>
<dbReference type="SUPFAM" id="SSF56281">
    <property type="entry name" value="Metallo-hydrolase/oxidoreductase"/>
    <property type="match status" value="1"/>
</dbReference>
<organism evidence="2">
    <name type="scientific">uncultured delta proteobacterium</name>
    <dbReference type="NCBI Taxonomy" id="34034"/>
    <lineage>
        <taxon>Bacteria</taxon>
        <taxon>Deltaproteobacteria</taxon>
        <taxon>environmental samples</taxon>
    </lineage>
</organism>
<accession>A0A212J830</accession>
<gene>
    <name evidence="2" type="ORF">KL86DPRO_10895</name>
</gene>
<evidence type="ECO:0000313" key="2">
    <source>
        <dbReference type="EMBL" id="SBV95593.1"/>
    </source>
</evidence>
<dbReference type="InterPro" id="IPR036388">
    <property type="entry name" value="WH-like_DNA-bd_sf"/>
</dbReference>
<dbReference type="Gene3D" id="3.60.15.10">
    <property type="entry name" value="Ribonuclease Z/Hydroxyacylglutathione hydrolase-like"/>
    <property type="match status" value="1"/>
</dbReference>
<dbReference type="PANTHER" id="PTHR23131">
    <property type="entry name" value="ENDORIBONUCLEASE LACTB2"/>
    <property type="match status" value="1"/>
</dbReference>
<dbReference type="Gene3D" id="1.10.10.10">
    <property type="entry name" value="Winged helix-like DNA-binding domain superfamily/Winged helix DNA-binding domain"/>
    <property type="match status" value="1"/>
</dbReference>
<dbReference type="InterPro" id="IPR050662">
    <property type="entry name" value="Sec-metab_biosynth-thioest"/>
</dbReference>
<sequence>MIEELFPGIIKIEVPLPKNPLRMLNAYCIKGKERHLLIDNGFNRPECLEAMNGALDSLGIARKDLDFFLTHLHADHCGLTADLCESGDSKIYASALDGVSINNTTRGPSHWAGFLRSMIPHGFSEEQAAILSSNHPAIRYCPSHELDFVTVGHGDVLEYGGYTLHILDARGHTPGLLVLYEPGNKILFSSDLILGDITPNIARWPNVRDSLGDFLNSLAMVEKMDVSLTLPAHRSLVPDTKKRIRELYAHHERRLNEVRELLAKGPRQAYDVAAHMTWDMRGEWEDFPVPQKWFACGEALSHLDRLVALGEAEEKTQGETIVFGLKR</sequence>
<dbReference type="InterPro" id="IPR036866">
    <property type="entry name" value="RibonucZ/Hydroxyglut_hydro"/>
</dbReference>
<feature type="domain" description="Metallo-beta-lactamase" evidence="1">
    <location>
        <begin position="23"/>
        <end position="233"/>
    </location>
</feature>
<reference evidence="2" key="1">
    <citation type="submission" date="2016-04" db="EMBL/GenBank/DDBJ databases">
        <authorList>
            <person name="Evans L.H."/>
            <person name="Alamgir A."/>
            <person name="Owens N."/>
            <person name="Weber N.D."/>
            <person name="Virtaneva K."/>
            <person name="Barbian K."/>
            <person name="Babar A."/>
            <person name="Rosenke K."/>
        </authorList>
    </citation>
    <scope>NUCLEOTIDE SEQUENCE</scope>
    <source>
        <strain evidence="2">86</strain>
    </source>
</reference>
<dbReference type="AlphaFoldDB" id="A0A212J830"/>
<dbReference type="InterPro" id="IPR001279">
    <property type="entry name" value="Metallo-B-lactamas"/>
</dbReference>
<protein>
    <recommendedName>
        <fullName evidence="1">Metallo-beta-lactamase domain-containing protein</fullName>
    </recommendedName>
</protein>
<evidence type="ECO:0000259" key="1">
    <source>
        <dbReference type="SMART" id="SM00849"/>
    </source>
</evidence>
<dbReference type="Pfam" id="PF00753">
    <property type="entry name" value="Lactamase_B"/>
    <property type="match status" value="1"/>
</dbReference>
<name>A0A212J830_9DELT</name>
<dbReference type="SMART" id="SM00849">
    <property type="entry name" value="Lactamase_B"/>
    <property type="match status" value="1"/>
</dbReference>
<dbReference type="EMBL" id="FLUQ01000001">
    <property type="protein sequence ID" value="SBV95593.1"/>
    <property type="molecule type" value="Genomic_DNA"/>
</dbReference>
<dbReference type="PANTHER" id="PTHR23131:SF4">
    <property type="entry name" value="METALLO-BETA-LACTAMASE SUPERFAMILY POTEIN"/>
    <property type="match status" value="1"/>
</dbReference>